<evidence type="ECO:0000313" key="22">
    <source>
        <dbReference type="Proteomes" id="UP000652761"/>
    </source>
</evidence>
<keyword evidence="10" id="KW-0547">Nucleotide-binding</keyword>
<evidence type="ECO:0000256" key="13">
    <source>
        <dbReference type="ARBA" id="ARBA00022989"/>
    </source>
</evidence>
<evidence type="ECO:0000256" key="5">
    <source>
        <dbReference type="ARBA" id="ARBA00022614"/>
    </source>
</evidence>
<proteinExistence type="predicted"/>
<comment type="subcellular location">
    <subcellularLocation>
        <location evidence="1">Membrane</location>
        <topology evidence="1">Single-pass type I membrane protein</topology>
    </subcellularLocation>
</comment>
<evidence type="ECO:0000313" key="21">
    <source>
        <dbReference type="EMBL" id="MQM11206.1"/>
    </source>
</evidence>
<feature type="domain" description="Protein kinase" evidence="20">
    <location>
        <begin position="423"/>
        <end position="712"/>
    </location>
</feature>
<comment type="caution">
    <text evidence="21">The sequence shown here is derived from an EMBL/GenBank/DDBJ whole genome shotgun (WGS) entry which is preliminary data.</text>
</comment>
<organism evidence="21 22">
    <name type="scientific">Colocasia esculenta</name>
    <name type="common">Wild taro</name>
    <name type="synonym">Arum esculentum</name>
    <dbReference type="NCBI Taxonomy" id="4460"/>
    <lineage>
        <taxon>Eukaryota</taxon>
        <taxon>Viridiplantae</taxon>
        <taxon>Streptophyta</taxon>
        <taxon>Embryophyta</taxon>
        <taxon>Tracheophyta</taxon>
        <taxon>Spermatophyta</taxon>
        <taxon>Magnoliopsida</taxon>
        <taxon>Liliopsida</taxon>
        <taxon>Araceae</taxon>
        <taxon>Aroideae</taxon>
        <taxon>Colocasieae</taxon>
        <taxon>Colocasia</taxon>
    </lineage>
</organism>
<keyword evidence="13 19" id="KW-1133">Transmembrane helix</keyword>
<keyword evidence="3" id="KW-0723">Serine/threonine-protein kinase</keyword>
<dbReference type="InterPro" id="IPR051824">
    <property type="entry name" value="LRR_Rcpt-Like_S/T_Kinase"/>
</dbReference>
<dbReference type="SUPFAM" id="SSF56112">
    <property type="entry name" value="Protein kinase-like (PK-like)"/>
    <property type="match status" value="1"/>
</dbReference>
<dbReference type="PANTHER" id="PTHR48006">
    <property type="entry name" value="LEUCINE-RICH REPEAT-CONTAINING PROTEIN DDB_G0281931-RELATED"/>
    <property type="match status" value="1"/>
</dbReference>
<evidence type="ECO:0000256" key="1">
    <source>
        <dbReference type="ARBA" id="ARBA00004479"/>
    </source>
</evidence>
<evidence type="ECO:0000259" key="20">
    <source>
        <dbReference type="PROSITE" id="PS50011"/>
    </source>
</evidence>
<dbReference type="SUPFAM" id="SSF52058">
    <property type="entry name" value="L domain-like"/>
    <property type="match status" value="1"/>
</dbReference>
<gene>
    <name evidence="21" type="ORF">Taro_044110</name>
</gene>
<dbReference type="Gene3D" id="1.10.510.10">
    <property type="entry name" value="Transferase(Phosphotransferase) domain 1"/>
    <property type="match status" value="1"/>
</dbReference>
<dbReference type="EMBL" id="NMUH01004900">
    <property type="protein sequence ID" value="MQM11206.1"/>
    <property type="molecule type" value="Genomic_DNA"/>
</dbReference>
<feature type="transmembrane region" description="Helical" evidence="19">
    <location>
        <begin position="360"/>
        <end position="383"/>
    </location>
</feature>
<evidence type="ECO:0000256" key="8">
    <source>
        <dbReference type="ARBA" id="ARBA00022729"/>
    </source>
</evidence>
<dbReference type="PANTHER" id="PTHR48006:SF81">
    <property type="entry name" value="PROTEIN KINASE DOMAIN-CONTAINING PROTEIN"/>
    <property type="match status" value="1"/>
</dbReference>
<keyword evidence="8" id="KW-0732">Signal</keyword>
<dbReference type="CDD" id="cd14066">
    <property type="entry name" value="STKc_IRAK"/>
    <property type="match status" value="1"/>
</dbReference>
<accession>A0A843WTQ6</accession>
<keyword evidence="5" id="KW-0433">Leucine-rich repeat</keyword>
<evidence type="ECO:0000256" key="10">
    <source>
        <dbReference type="ARBA" id="ARBA00022741"/>
    </source>
</evidence>
<dbReference type="Pfam" id="PF07714">
    <property type="entry name" value="PK_Tyr_Ser-Thr"/>
    <property type="match status" value="1"/>
</dbReference>
<keyword evidence="12" id="KW-0067">ATP-binding</keyword>
<evidence type="ECO:0000256" key="2">
    <source>
        <dbReference type="ARBA" id="ARBA00012513"/>
    </source>
</evidence>
<comment type="catalytic activity">
    <reaction evidence="17">
        <text>L-threonyl-[protein] + ATP = O-phospho-L-threonyl-[protein] + ADP + H(+)</text>
        <dbReference type="Rhea" id="RHEA:46608"/>
        <dbReference type="Rhea" id="RHEA-COMP:11060"/>
        <dbReference type="Rhea" id="RHEA-COMP:11605"/>
        <dbReference type="ChEBI" id="CHEBI:15378"/>
        <dbReference type="ChEBI" id="CHEBI:30013"/>
        <dbReference type="ChEBI" id="CHEBI:30616"/>
        <dbReference type="ChEBI" id="CHEBI:61977"/>
        <dbReference type="ChEBI" id="CHEBI:456216"/>
        <dbReference type="EC" id="2.7.11.1"/>
    </reaction>
</comment>
<keyword evidence="9" id="KW-0677">Repeat</keyword>
<evidence type="ECO:0000256" key="11">
    <source>
        <dbReference type="ARBA" id="ARBA00022777"/>
    </source>
</evidence>
<reference evidence="21" key="1">
    <citation type="submission" date="2017-07" db="EMBL/GenBank/DDBJ databases">
        <title>Taro Niue Genome Assembly and Annotation.</title>
        <authorList>
            <person name="Atibalentja N."/>
            <person name="Keating K."/>
            <person name="Fields C.J."/>
        </authorList>
    </citation>
    <scope>NUCLEOTIDE SEQUENCE</scope>
    <source>
        <strain evidence="21">Niue_2</strain>
        <tissue evidence="21">Leaf</tissue>
    </source>
</reference>
<keyword evidence="15" id="KW-0675">Receptor</keyword>
<dbReference type="FunFam" id="3.80.10.10:FF:000433">
    <property type="entry name" value="Putative LRR receptor-like serine/threonine-protein kinase isoform A"/>
    <property type="match status" value="1"/>
</dbReference>
<dbReference type="FunFam" id="1.10.510.10:FF:000044">
    <property type="entry name" value="Putative LRR receptor-like serine/threonine-protein kinase"/>
    <property type="match status" value="1"/>
</dbReference>
<evidence type="ECO:0000256" key="15">
    <source>
        <dbReference type="ARBA" id="ARBA00023170"/>
    </source>
</evidence>
<dbReference type="GO" id="GO:0004674">
    <property type="term" value="F:protein serine/threonine kinase activity"/>
    <property type="evidence" value="ECO:0007669"/>
    <property type="project" value="UniProtKB-KW"/>
</dbReference>
<dbReference type="GO" id="GO:0005524">
    <property type="term" value="F:ATP binding"/>
    <property type="evidence" value="ECO:0007669"/>
    <property type="project" value="UniProtKB-KW"/>
</dbReference>
<sequence>LISGNFITGELPISFAKLTNLLDFRIDGNPITGKIPDFIQNWSRVNRIDMQGTSMYGPIPSSISSLRNLTELRICDLSGPIINFPPLQNAEHLIELVLRNCSISGDIPFYMGSMRYLKVIDLSFNKLTDSSFFINCGGPNRVVGGKEYLDDSSQIGTSTFRADRSGRWAYSSTGDFIANQDANYIVTNTSTLNMVYPDLYKDARLAPISLKYYGLCLLNGDYLVGLHFAEIMFTADKTYSSLGRRLFDVLIQGERVLKDFNIEDEAGGPGRAIVMNFTTRVTSNTLEIHLYWAGKGTNAIPERGGVYGPLISAISVTLSKMYIQGNVCTHISSYPETAVTIICCLLLDIGSKIDGGENGFPVGAILGIVGACLLFTCISVYLYTKGSFCRLQGSKKACHSHGPQGRSNYYFSIEQIEMATNGFDTANKIGEGGFGPVYKGRLEDGTLVAVKRLSSNSNQGNREFLNEIGMISSLHHPNLVKLFGCCVEENQLLLIYEYMQNNSLGRALFGSNYCLLAPYIVGHKEHRLKLDWSTRYAICLGVAKGLAYLHEESTLKIVHRDIKATNILLDENLNPKISDFGLAKLYEKENTHISTRVAGTVGYMAPEYATRGYLTDKADVYSFGVVVLEIVTGKSNTNYVPDEKFLHLLDWAFLLLGKGRLIELVDPNMSLDYPEDEALRLLNVALLCTNSSPTQRPTMSIVVNMLTGETAVPTPVKPPSGSEDWIVGALRKLSSDSQPQSATLHNSPNDTVISLHEDEMAAFYPSTSGSLH</sequence>
<dbReference type="InterPro" id="IPR008271">
    <property type="entry name" value="Ser/Thr_kinase_AS"/>
</dbReference>
<dbReference type="Pfam" id="PF11721">
    <property type="entry name" value="Malectin"/>
    <property type="match status" value="1"/>
</dbReference>
<evidence type="ECO:0000256" key="7">
    <source>
        <dbReference type="ARBA" id="ARBA00022692"/>
    </source>
</evidence>
<evidence type="ECO:0000256" key="9">
    <source>
        <dbReference type="ARBA" id="ARBA00022737"/>
    </source>
</evidence>
<dbReference type="OrthoDB" id="1893746at2759"/>
<keyword evidence="14 19" id="KW-0472">Membrane</keyword>
<dbReference type="PROSITE" id="PS00108">
    <property type="entry name" value="PROTEIN_KINASE_ST"/>
    <property type="match status" value="1"/>
</dbReference>
<evidence type="ECO:0000256" key="19">
    <source>
        <dbReference type="SAM" id="Phobius"/>
    </source>
</evidence>
<dbReference type="EC" id="2.7.11.1" evidence="2"/>
<dbReference type="SMART" id="SM00220">
    <property type="entry name" value="S_TKc"/>
    <property type="match status" value="1"/>
</dbReference>
<dbReference type="Gene3D" id="3.30.200.20">
    <property type="entry name" value="Phosphorylase Kinase, domain 1"/>
    <property type="match status" value="1"/>
</dbReference>
<dbReference type="InterPro" id="IPR021720">
    <property type="entry name" value="Malectin_dom"/>
</dbReference>
<dbReference type="GO" id="GO:0016020">
    <property type="term" value="C:membrane"/>
    <property type="evidence" value="ECO:0007669"/>
    <property type="project" value="UniProtKB-SubCell"/>
</dbReference>
<keyword evidence="11" id="KW-0418">Kinase</keyword>
<dbReference type="Proteomes" id="UP000652761">
    <property type="component" value="Unassembled WGS sequence"/>
</dbReference>
<evidence type="ECO:0000256" key="14">
    <source>
        <dbReference type="ARBA" id="ARBA00023136"/>
    </source>
</evidence>
<dbReference type="PROSITE" id="PS50011">
    <property type="entry name" value="PROTEIN_KINASE_DOM"/>
    <property type="match status" value="1"/>
</dbReference>
<dbReference type="Gene3D" id="3.80.10.10">
    <property type="entry name" value="Ribonuclease Inhibitor"/>
    <property type="match status" value="1"/>
</dbReference>
<name>A0A843WTQ6_COLES</name>
<evidence type="ECO:0000256" key="4">
    <source>
        <dbReference type="ARBA" id="ARBA00022553"/>
    </source>
</evidence>
<dbReference type="FunFam" id="3.30.200.20:FF:000217">
    <property type="entry name" value="probable LRR receptor-like serine/threonine-protein kinase At1g53430"/>
    <property type="match status" value="1"/>
</dbReference>
<dbReference type="FunFam" id="2.60.120.430:FF:000004">
    <property type="entry name" value="Putative leucine-rich repeat receptor-like serine/threonine-protein kinase"/>
    <property type="match status" value="1"/>
</dbReference>
<keyword evidence="7 19" id="KW-0812">Transmembrane</keyword>
<dbReference type="InterPro" id="IPR001245">
    <property type="entry name" value="Ser-Thr/Tyr_kinase_cat_dom"/>
</dbReference>
<dbReference type="AlphaFoldDB" id="A0A843WTQ6"/>
<dbReference type="InterPro" id="IPR011009">
    <property type="entry name" value="Kinase-like_dom_sf"/>
</dbReference>
<feature type="non-terminal residue" evidence="21">
    <location>
        <position position="1"/>
    </location>
</feature>
<dbReference type="InterPro" id="IPR032675">
    <property type="entry name" value="LRR_dom_sf"/>
</dbReference>
<comment type="catalytic activity">
    <reaction evidence="18">
        <text>L-seryl-[protein] + ATP = O-phospho-L-seryl-[protein] + ADP + H(+)</text>
        <dbReference type="Rhea" id="RHEA:17989"/>
        <dbReference type="Rhea" id="RHEA-COMP:9863"/>
        <dbReference type="Rhea" id="RHEA-COMP:11604"/>
        <dbReference type="ChEBI" id="CHEBI:15378"/>
        <dbReference type="ChEBI" id="CHEBI:29999"/>
        <dbReference type="ChEBI" id="CHEBI:30616"/>
        <dbReference type="ChEBI" id="CHEBI:83421"/>
        <dbReference type="ChEBI" id="CHEBI:456216"/>
        <dbReference type="EC" id="2.7.11.1"/>
    </reaction>
</comment>
<evidence type="ECO:0000256" key="18">
    <source>
        <dbReference type="ARBA" id="ARBA00048679"/>
    </source>
</evidence>
<keyword evidence="6" id="KW-0808">Transferase</keyword>
<evidence type="ECO:0000256" key="17">
    <source>
        <dbReference type="ARBA" id="ARBA00047899"/>
    </source>
</evidence>
<evidence type="ECO:0000256" key="12">
    <source>
        <dbReference type="ARBA" id="ARBA00022840"/>
    </source>
</evidence>
<keyword evidence="22" id="KW-1185">Reference proteome</keyword>
<evidence type="ECO:0000256" key="3">
    <source>
        <dbReference type="ARBA" id="ARBA00022527"/>
    </source>
</evidence>
<evidence type="ECO:0000256" key="6">
    <source>
        <dbReference type="ARBA" id="ARBA00022679"/>
    </source>
</evidence>
<dbReference type="Gene3D" id="2.60.120.430">
    <property type="entry name" value="Galactose-binding lectin"/>
    <property type="match status" value="1"/>
</dbReference>
<protein>
    <recommendedName>
        <fullName evidence="2">non-specific serine/threonine protein kinase</fullName>
        <ecNumber evidence="2">2.7.11.1</ecNumber>
    </recommendedName>
</protein>
<evidence type="ECO:0000256" key="16">
    <source>
        <dbReference type="ARBA" id="ARBA00023180"/>
    </source>
</evidence>
<dbReference type="InterPro" id="IPR000719">
    <property type="entry name" value="Prot_kinase_dom"/>
</dbReference>
<keyword evidence="16" id="KW-0325">Glycoprotein</keyword>
<keyword evidence="4" id="KW-0597">Phosphoprotein</keyword>